<organism evidence="2 3">
    <name type="scientific">Pseudoalteromonas luteoviolacea DSM 6061</name>
    <dbReference type="NCBI Taxonomy" id="1365250"/>
    <lineage>
        <taxon>Bacteria</taxon>
        <taxon>Pseudomonadati</taxon>
        <taxon>Pseudomonadota</taxon>
        <taxon>Gammaproteobacteria</taxon>
        <taxon>Alteromonadales</taxon>
        <taxon>Pseudoalteromonadaceae</taxon>
        <taxon>Pseudoalteromonas</taxon>
    </lineage>
</organism>
<dbReference type="Proteomes" id="UP000076643">
    <property type="component" value="Unassembled WGS sequence"/>
</dbReference>
<protein>
    <recommendedName>
        <fullName evidence="4">Solute-binding protein family 3/N-terminal domain-containing protein</fullName>
    </recommendedName>
</protein>
<name>A0A166WAB7_9GAMM</name>
<gene>
    <name evidence="2" type="ORF">N475_17225</name>
</gene>
<keyword evidence="3" id="KW-1185">Reference proteome</keyword>
<dbReference type="AlphaFoldDB" id="A0A166WAB7"/>
<feature type="signal peptide" evidence="1">
    <location>
        <begin position="1"/>
        <end position="23"/>
    </location>
</feature>
<dbReference type="RefSeq" id="WP_081216093.1">
    <property type="nucleotide sequence ID" value="NZ_AQHB01000049.1"/>
</dbReference>
<accession>A0A166WAB7</accession>
<proteinExistence type="predicted"/>
<dbReference type="PATRIC" id="fig|1365250.3.peg.3048"/>
<feature type="chain" id="PRO_5007881708" description="Solute-binding protein family 3/N-terminal domain-containing protein" evidence="1">
    <location>
        <begin position="24"/>
        <end position="296"/>
    </location>
</feature>
<sequence length="296" mass="33834">MGWFNKIQRMTVVLLCICVNAHAAQKVHIYLDDQLDFELFSNPQSKPVNIAGATNRLVFTNLGPDTKVVFAKASLNRTIKLMENADYPACTVNKISTTHRKSKFLFSLPVNFYWSHKLYTYNNNIPNMGAALNHKGEIKSLPELFKAFRNKVIVIADNFSYGDFLDQQLKEVDRHNLVVRGGSDHYETVHRMFILGRVDFLLSYPAEFHRYSNNEELPVKSYHIAGAPKVVIGHIMCNNNVQSKKFIARVNEVLMNLYLGQEFVEAHTDFLPASEHNALAAYIKSYYHKTVIKSDS</sequence>
<evidence type="ECO:0000313" key="2">
    <source>
        <dbReference type="EMBL" id="KZN36667.1"/>
    </source>
</evidence>
<dbReference type="GeneID" id="57359812"/>
<evidence type="ECO:0000256" key="1">
    <source>
        <dbReference type="SAM" id="SignalP"/>
    </source>
</evidence>
<evidence type="ECO:0000313" key="3">
    <source>
        <dbReference type="Proteomes" id="UP000076643"/>
    </source>
</evidence>
<comment type="caution">
    <text evidence="2">The sequence shown here is derived from an EMBL/GenBank/DDBJ whole genome shotgun (WGS) entry which is preliminary data.</text>
</comment>
<dbReference type="EMBL" id="AUYB01000106">
    <property type="protein sequence ID" value="KZN36667.1"/>
    <property type="molecule type" value="Genomic_DNA"/>
</dbReference>
<evidence type="ECO:0008006" key="4">
    <source>
        <dbReference type="Google" id="ProtNLM"/>
    </source>
</evidence>
<keyword evidence="1" id="KW-0732">Signal</keyword>
<dbReference type="SUPFAM" id="SSF53850">
    <property type="entry name" value="Periplasmic binding protein-like II"/>
    <property type="match status" value="1"/>
</dbReference>
<reference evidence="2 3" key="1">
    <citation type="submission" date="2013-07" db="EMBL/GenBank/DDBJ databases">
        <title>Comparative Genomic and Metabolomic Analysis of Twelve Strains of Pseudoalteromonas luteoviolacea.</title>
        <authorList>
            <person name="Vynne N.G."/>
            <person name="Mansson M."/>
            <person name="Gram L."/>
        </authorList>
    </citation>
    <scope>NUCLEOTIDE SEQUENCE [LARGE SCALE GENOMIC DNA]</scope>
    <source>
        <strain evidence="2 3">DSM 6061</strain>
    </source>
</reference>